<dbReference type="OrthoDB" id="3315716at2"/>
<evidence type="ECO:0000259" key="5">
    <source>
        <dbReference type="PROSITE" id="PS50901"/>
    </source>
</evidence>
<dbReference type="InterPro" id="IPR050206">
    <property type="entry name" value="FtsK/SpoIIIE/SftA"/>
</dbReference>
<evidence type="ECO:0000313" key="7">
    <source>
        <dbReference type="Proteomes" id="UP000196320"/>
    </source>
</evidence>
<sequence>MNRFITAVVAVVVAVFLLGFGLFGAPSGMESVAVLGRALWTILIIGAVLVVAVAPLRRRMLGRSRLLGRLFAPRLARADAAALSPHELKALGVLRRPEAWGMAAALTRETVDRKGQRVRLWPALAGVELTPLGPAARFANPPGVTAGDWDVARVSSAVGFHVEISPAGASSVLVTARTRDPFKGAAKSSGGSLAAGIPCGVQEDGSPLLASFANQSGAVVGGVPGSGKSAGATSIIAQLCADPAAQFVVIDGKGGSDWSWVAPRAALLNTDDENLEAVKAQLLAVTSLMRWRLQTQKERRGTSNFWHAGATAEEGFVLVVVDECQSFFDPKEHMTKAAKELSQEIAALTVNLVKKGRSAGIFVMSITQKPTSDSIPSALSANCGVKWACRVETRAAEESILGARPDGTPDSASPTLIPETRPGGVTVKRGGEWVRARFSYTPEAEAAAIAERYASLRIPFEQLTARQPVFTEGDDV</sequence>
<keyword evidence="2 3" id="KW-0067">ATP-binding</keyword>
<dbReference type="InterPro" id="IPR002543">
    <property type="entry name" value="FtsK_dom"/>
</dbReference>
<keyword evidence="4" id="KW-1133">Transmembrane helix</keyword>
<dbReference type="InterPro" id="IPR027417">
    <property type="entry name" value="P-loop_NTPase"/>
</dbReference>
<dbReference type="GO" id="GO:0005524">
    <property type="term" value="F:ATP binding"/>
    <property type="evidence" value="ECO:0007669"/>
    <property type="project" value="UniProtKB-UniRule"/>
</dbReference>
<dbReference type="PROSITE" id="PS50901">
    <property type="entry name" value="FTSK"/>
    <property type="match status" value="1"/>
</dbReference>
<keyword evidence="7" id="KW-1185">Reference proteome</keyword>
<dbReference type="AlphaFoldDB" id="A0A1R4KNU0"/>
<proteinExistence type="predicted"/>
<dbReference type="Gene3D" id="3.40.50.300">
    <property type="entry name" value="P-loop containing nucleotide triphosphate hydrolases"/>
    <property type="match status" value="1"/>
</dbReference>
<keyword evidence="4" id="KW-0812">Transmembrane</keyword>
<dbReference type="GO" id="GO:0003677">
    <property type="term" value="F:DNA binding"/>
    <property type="evidence" value="ECO:0007669"/>
    <property type="project" value="InterPro"/>
</dbReference>
<evidence type="ECO:0000256" key="1">
    <source>
        <dbReference type="ARBA" id="ARBA00022741"/>
    </source>
</evidence>
<reference evidence="6 7" key="1">
    <citation type="submission" date="2017-02" db="EMBL/GenBank/DDBJ databases">
        <authorList>
            <person name="Peterson S.W."/>
        </authorList>
    </citation>
    <scope>NUCLEOTIDE SEQUENCE [LARGE SCALE GENOMIC DNA]</scope>
    <source>
        <strain evidence="6 7">B Mb 05.01</strain>
    </source>
</reference>
<keyword evidence="1 3" id="KW-0547">Nucleotide-binding</keyword>
<feature type="transmembrane region" description="Helical" evidence="4">
    <location>
        <begin position="34"/>
        <end position="56"/>
    </location>
</feature>
<evidence type="ECO:0000256" key="3">
    <source>
        <dbReference type="PROSITE-ProRule" id="PRU00289"/>
    </source>
</evidence>
<keyword evidence="4" id="KW-0472">Membrane</keyword>
<accession>A0A1R4KNU0</accession>
<dbReference type="PANTHER" id="PTHR22683">
    <property type="entry name" value="SPORULATION PROTEIN RELATED"/>
    <property type="match status" value="1"/>
</dbReference>
<organism evidence="6 7">
    <name type="scientific">Microbacterium esteraromaticum</name>
    <dbReference type="NCBI Taxonomy" id="57043"/>
    <lineage>
        <taxon>Bacteria</taxon>
        <taxon>Bacillati</taxon>
        <taxon>Actinomycetota</taxon>
        <taxon>Actinomycetes</taxon>
        <taxon>Micrococcales</taxon>
        <taxon>Microbacteriaceae</taxon>
        <taxon>Microbacterium</taxon>
    </lineage>
</organism>
<evidence type="ECO:0000256" key="4">
    <source>
        <dbReference type="SAM" id="Phobius"/>
    </source>
</evidence>
<dbReference type="RefSeq" id="WP_087132904.1">
    <property type="nucleotide sequence ID" value="NZ_FUKO01000041.1"/>
</dbReference>
<dbReference type="EMBL" id="FUKO01000041">
    <property type="protein sequence ID" value="SJN45958.1"/>
    <property type="molecule type" value="Genomic_DNA"/>
</dbReference>
<dbReference type="Proteomes" id="UP000196320">
    <property type="component" value="Unassembled WGS sequence"/>
</dbReference>
<dbReference type="PANTHER" id="PTHR22683:SF41">
    <property type="entry name" value="DNA TRANSLOCASE FTSK"/>
    <property type="match status" value="1"/>
</dbReference>
<evidence type="ECO:0000313" key="6">
    <source>
        <dbReference type="EMBL" id="SJN45958.1"/>
    </source>
</evidence>
<protein>
    <submittedName>
        <fullName evidence="6">TraB protein</fullName>
    </submittedName>
</protein>
<feature type="binding site" evidence="3">
    <location>
        <begin position="222"/>
        <end position="229"/>
    </location>
    <ligand>
        <name>ATP</name>
        <dbReference type="ChEBI" id="CHEBI:30616"/>
    </ligand>
</feature>
<feature type="domain" description="FtsK" evidence="5">
    <location>
        <begin position="205"/>
        <end position="398"/>
    </location>
</feature>
<dbReference type="SUPFAM" id="SSF52540">
    <property type="entry name" value="P-loop containing nucleoside triphosphate hydrolases"/>
    <property type="match status" value="1"/>
</dbReference>
<name>A0A1R4KNU0_9MICO</name>
<gene>
    <name evidence="6" type="ORF">FM104_14405</name>
</gene>
<evidence type="ECO:0000256" key="2">
    <source>
        <dbReference type="ARBA" id="ARBA00022840"/>
    </source>
</evidence>